<dbReference type="Proteomes" id="UP000038040">
    <property type="component" value="Unplaced"/>
</dbReference>
<reference evidence="2 4" key="2">
    <citation type="submission" date="2018-11" db="EMBL/GenBank/DDBJ databases">
        <authorList>
            <consortium name="Pathogen Informatics"/>
        </authorList>
    </citation>
    <scope>NUCLEOTIDE SEQUENCE [LARGE SCALE GENOMIC DNA]</scope>
</reference>
<dbReference type="STRING" id="318479.A0A0N4UJW1"/>
<evidence type="ECO:0000313" key="4">
    <source>
        <dbReference type="Proteomes" id="UP000274756"/>
    </source>
</evidence>
<dbReference type="EMBL" id="UYYG01000045">
    <property type="protein sequence ID" value="VDN52123.1"/>
    <property type="molecule type" value="Genomic_DNA"/>
</dbReference>
<evidence type="ECO:0000256" key="1">
    <source>
        <dbReference type="SAM" id="Phobius"/>
    </source>
</evidence>
<dbReference type="Pfam" id="PF15013">
    <property type="entry name" value="CCSMST1"/>
    <property type="match status" value="1"/>
</dbReference>
<feature type="transmembrane region" description="Helical" evidence="1">
    <location>
        <begin position="58"/>
        <end position="75"/>
    </location>
</feature>
<protein>
    <submittedName>
        <fullName evidence="5">RIC3 domain-containing protein</fullName>
    </submittedName>
</protein>
<dbReference type="InterPro" id="IPR029160">
    <property type="entry name" value="UQCC4"/>
</dbReference>
<dbReference type="Proteomes" id="UP000274756">
    <property type="component" value="Unassembled WGS sequence"/>
</dbReference>
<dbReference type="WBParaSite" id="DME_0000797101-mRNA-1">
    <property type="protein sequence ID" value="DME_0000797101-mRNA-1"/>
    <property type="gene ID" value="DME_0000797101"/>
</dbReference>
<accession>A0A0N4UJW1</accession>
<keyword evidence="4" id="KW-1185">Reference proteome</keyword>
<keyword evidence="1" id="KW-0812">Transmembrane</keyword>
<evidence type="ECO:0000313" key="3">
    <source>
        <dbReference type="Proteomes" id="UP000038040"/>
    </source>
</evidence>
<reference evidence="5" key="1">
    <citation type="submission" date="2017-02" db="UniProtKB">
        <authorList>
            <consortium name="WormBaseParasite"/>
        </authorList>
    </citation>
    <scope>IDENTIFICATION</scope>
</reference>
<dbReference type="AlphaFoldDB" id="A0A0N4UJW1"/>
<keyword evidence="1" id="KW-0472">Membrane</keyword>
<name>A0A0N4UJW1_DRAME</name>
<gene>
    <name evidence="2" type="ORF">DME_LOCUS2096</name>
</gene>
<keyword evidence="1" id="KW-1133">Transmembrane helix</keyword>
<organism evidence="3 5">
    <name type="scientific">Dracunculus medinensis</name>
    <name type="common">Guinea worm</name>
    <dbReference type="NCBI Taxonomy" id="318479"/>
    <lineage>
        <taxon>Eukaryota</taxon>
        <taxon>Metazoa</taxon>
        <taxon>Ecdysozoa</taxon>
        <taxon>Nematoda</taxon>
        <taxon>Chromadorea</taxon>
        <taxon>Rhabditida</taxon>
        <taxon>Spirurina</taxon>
        <taxon>Dracunculoidea</taxon>
        <taxon>Dracunculidae</taxon>
        <taxon>Dracunculus</taxon>
    </lineage>
</organism>
<evidence type="ECO:0000313" key="2">
    <source>
        <dbReference type="EMBL" id="VDN52123.1"/>
    </source>
</evidence>
<evidence type="ECO:0000313" key="5">
    <source>
        <dbReference type="WBParaSite" id="DME_0000797101-mRNA-1"/>
    </source>
</evidence>
<proteinExistence type="predicted"/>
<sequence>MFSYVFFSESSASKKLKFSDSGAFYGYDRGATTETKRIVKSTFNPDYYSTEKFRNQRLVAWLGSFAIFLIYFLILREPSDLDEIFNSPPVELTTGIERKALKKELEKAKKSGKDTRLLEAQLSYLDVKHEALKAKFAQNN</sequence>
<dbReference type="OrthoDB" id="5783753at2759"/>